<evidence type="ECO:0000313" key="2">
    <source>
        <dbReference type="EMBL" id="RXH91889.1"/>
    </source>
</evidence>
<keyword evidence="3" id="KW-1185">Reference proteome</keyword>
<gene>
    <name evidence="2" type="ORF">DVH24_020912</name>
</gene>
<evidence type="ECO:0000313" key="3">
    <source>
        <dbReference type="Proteomes" id="UP000290289"/>
    </source>
</evidence>
<feature type="transmembrane region" description="Helical" evidence="1">
    <location>
        <begin position="6"/>
        <end position="28"/>
    </location>
</feature>
<evidence type="ECO:0000256" key="1">
    <source>
        <dbReference type="SAM" id="Phobius"/>
    </source>
</evidence>
<dbReference type="Proteomes" id="UP000290289">
    <property type="component" value="Chromosome 8"/>
</dbReference>
<keyword evidence="1" id="KW-1133">Transmembrane helix</keyword>
<reference evidence="2 3" key="1">
    <citation type="submission" date="2018-10" db="EMBL/GenBank/DDBJ databases">
        <title>A high-quality apple genome assembly.</title>
        <authorList>
            <person name="Hu J."/>
        </authorList>
    </citation>
    <scope>NUCLEOTIDE SEQUENCE [LARGE SCALE GENOMIC DNA]</scope>
    <source>
        <strain evidence="3">cv. HFTH1</strain>
        <tissue evidence="2">Young leaf</tissue>
    </source>
</reference>
<dbReference type="EMBL" id="RDQH01000334">
    <property type="protein sequence ID" value="RXH91889.1"/>
    <property type="molecule type" value="Genomic_DNA"/>
</dbReference>
<proteinExistence type="predicted"/>
<sequence length="91" mass="10506">MELVEQAWITVLQLLVKGAAMMGLSIGYRKMHKNAKGYLGNGRTLWHRNRGLLPFCLVVPINFKSLPTLYALEAFVFVSKLYLWIETCRFE</sequence>
<dbReference type="AlphaFoldDB" id="A0A498J7W7"/>
<comment type="caution">
    <text evidence="2">The sequence shown here is derived from an EMBL/GenBank/DDBJ whole genome shotgun (WGS) entry which is preliminary data.</text>
</comment>
<organism evidence="2 3">
    <name type="scientific">Malus domestica</name>
    <name type="common">Apple</name>
    <name type="synonym">Pyrus malus</name>
    <dbReference type="NCBI Taxonomy" id="3750"/>
    <lineage>
        <taxon>Eukaryota</taxon>
        <taxon>Viridiplantae</taxon>
        <taxon>Streptophyta</taxon>
        <taxon>Embryophyta</taxon>
        <taxon>Tracheophyta</taxon>
        <taxon>Spermatophyta</taxon>
        <taxon>Magnoliopsida</taxon>
        <taxon>eudicotyledons</taxon>
        <taxon>Gunneridae</taxon>
        <taxon>Pentapetalae</taxon>
        <taxon>rosids</taxon>
        <taxon>fabids</taxon>
        <taxon>Rosales</taxon>
        <taxon>Rosaceae</taxon>
        <taxon>Amygdaloideae</taxon>
        <taxon>Maleae</taxon>
        <taxon>Malus</taxon>
    </lineage>
</organism>
<keyword evidence="1" id="KW-0812">Transmembrane</keyword>
<accession>A0A498J7W7</accession>
<keyword evidence="1" id="KW-0472">Membrane</keyword>
<protein>
    <submittedName>
        <fullName evidence="2">Uncharacterized protein</fullName>
    </submittedName>
</protein>
<name>A0A498J7W7_MALDO</name>